<dbReference type="AlphaFoldDB" id="A0ABD1VIU4"/>
<gene>
    <name evidence="3" type="ORF">Fot_17959</name>
</gene>
<sequence length="797" mass="91698">MATDLVFTDEEMAIDQALGYPEAYAKLCRDRCFSPFSHGPPFTYTPYYLPQQEDSRANELDEMFPIIDPKAKPTTKPKIFVSLLWKKLNHLGNAGFDPEMFRVDPYGNVLFYHADSASPLAWDIDHWFPCSRGGLTVPSNLRILQWQVCKKKHNKLEFLIPWWDYQVGISINQFMSIFASSNSDFRHRAFSWLFSEGESEELNASQTVDSHTFPQHFMELKEKLGLAPAAIVLSRRGSYDAPLKSTDLNRRPRSSTPIIATRKLKPLLKENEDPNMVSNPYQAIVMARDSLKRREETVKMQAEIRKLDNEVNDLQHNTEEEKVTIQDLELVLIKRKRRAEKCRRLAEAQSSYRAMLEKMIRDAMHQSVVYKEQVRLNQAAASALLARLEAQKAICDSAERELHRKYKQRDELEKQIRPEWEQARKRSRMDDDTLQEERDDRLVLYSPKNEAKTQLQIEMNDTSLSPLHQELWKFLEEEQKASDASLLMIEEQEQDELDKGCSEISDKISIKKHEKGNKTMVVAEDGNPIEVRLEKLDIREQGMVCNIQFPIHCEPDEEKDEESRKQRGKGNVEKWLQLLLENTQDDDVLNPKIANENETDELIRKLDLASPEREIIVSRVEESQTTESMEQLDKITNQQLAVKKNNKNTKETVEMEATKSLSNNGKEDGKTNAIANVTNINNAPLKNPPYRLEPQRRSYTNESGLTGTGVGQSGRGEEKERTGKSGKGRELFRSESARAFRRIPSSPSLILGSMKKRVDCIRKKPLVLDDNDVDDVRVASNSFIKSSIETIKRAVKI</sequence>
<reference evidence="4" key="1">
    <citation type="submission" date="2024-07" db="EMBL/GenBank/DDBJ databases">
        <title>Two chromosome-level genome assemblies of Korean endemic species Abeliophyllum distichum and Forsythia ovata (Oleaceae).</title>
        <authorList>
            <person name="Jang H."/>
        </authorList>
    </citation>
    <scope>NUCLEOTIDE SEQUENCE [LARGE SCALE GENOMIC DNA]</scope>
</reference>
<evidence type="ECO:0000313" key="3">
    <source>
        <dbReference type="EMBL" id="KAL2536568.1"/>
    </source>
</evidence>
<dbReference type="EMBL" id="JBFOLJ010000005">
    <property type="protein sequence ID" value="KAL2536568.1"/>
    <property type="molecule type" value="Genomic_DNA"/>
</dbReference>
<keyword evidence="4" id="KW-1185">Reference proteome</keyword>
<dbReference type="Proteomes" id="UP001604277">
    <property type="component" value="Unassembled WGS sequence"/>
</dbReference>
<feature type="coiled-coil region" evidence="1">
    <location>
        <begin position="371"/>
        <end position="415"/>
    </location>
</feature>
<evidence type="ECO:0000256" key="2">
    <source>
        <dbReference type="SAM" id="MobiDB-lite"/>
    </source>
</evidence>
<protein>
    <submittedName>
        <fullName evidence="3">Uncharacterized protein</fullName>
    </submittedName>
</protein>
<dbReference type="PANTHER" id="PTHR33427:SF2">
    <property type="entry name" value="TRICHOHYALIN"/>
    <property type="match status" value="1"/>
</dbReference>
<evidence type="ECO:0000256" key="1">
    <source>
        <dbReference type="SAM" id="Coils"/>
    </source>
</evidence>
<proteinExistence type="predicted"/>
<comment type="caution">
    <text evidence="3">The sequence shown here is derived from an EMBL/GenBank/DDBJ whole genome shotgun (WGS) entry which is preliminary data.</text>
</comment>
<feature type="region of interest" description="Disordered" evidence="2">
    <location>
        <begin position="680"/>
        <end position="735"/>
    </location>
</feature>
<organism evidence="3 4">
    <name type="scientific">Forsythia ovata</name>
    <dbReference type="NCBI Taxonomy" id="205694"/>
    <lineage>
        <taxon>Eukaryota</taxon>
        <taxon>Viridiplantae</taxon>
        <taxon>Streptophyta</taxon>
        <taxon>Embryophyta</taxon>
        <taxon>Tracheophyta</taxon>
        <taxon>Spermatophyta</taxon>
        <taxon>Magnoliopsida</taxon>
        <taxon>eudicotyledons</taxon>
        <taxon>Gunneridae</taxon>
        <taxon>Pentapetalae</taxon>
        <taxon>asterids</taxon>
        <taxon>lamiids</taxon>
        <taxon>Lamiales</taxon>
        <taxon>Oleaceae</taxon>
        <taxon>Forsythieae</taxon>
        <taxon>Forsythia</taxon>
    </lineage>
</organism>
<keyword evidence="1" id="KW-0175">Coiled coil</keyword>
<evidence type="ECO:0000313" key="4">
    <source>
        <dbReference type="Proteomes" id="UP001604277"/>
    </source>
</evidence>
<feature type="coiled-coil region" evidence="1">
    <location>
        <begin position="297"/>
        <end position="324"/>
    </location>
</feature>
<dbReference type="PANTHER" id="PTHR33427">
    <property type="entry name" value="HNH ENDONUCLEASE"/>
    <property type="match status" value="1"/>
</dbReference>
<accession>A0ABD1VIU4</accession>
<feature type="compositionally biased region" description="Basic and acidic residues" evidence="2">
    <location>
        <begin position="715"/>
        <end position="735"/>
    </location>
</feature>
<name>A0ABD1VIU4_9LAMI</name>